<evidence type="ECO:0000256" key="2">
    <source>
        <dbReference type="ARBA" id="ARBA00005245"/>
    </source>
</evidence>
<reference evidence="10 11" key="1">
    <citation type="submission" date="2017-03" db="EMBL/GenBank/DDBJ databases">
        <title>Genomes of endolithic fungi from Antarctica.</title>
        <authorList>
            <person name="Coleine C."/>
            <person name="Masonjones S."/>
            <person name="Stajich J.E."/>
        </authorList>
    </citation>
    <scope>NUCLEOTIDE SEQUENCE [LARGE SCALE GENOMIC DNA]</scope>
    <source>
        <strain evidence="10 11">CCFEE 5187</strain>
    </source>
</reference>
<dbReference type="GO" id="GO:0006465">
    <property type="term" value="P:signal peptide processing"/>
    <property type="evidence" value="ECO:0007669"/>
    <property type="project" value="InterPro"/>
</dbReference>
<keyword evidence="11" id="KW-1185">Reference proteome</keyword>
<dbReference type="GO" id="GO:0005787">
    <property type="term" value="C:signal peptidase complex"/>
    <property type="evidence" value="ECO:0007669"/>
    <property type="project" value="InterPro"/>
</dbReference>
<evidence type="ECO:0000256" key="4">
    <source>
        <dbReference type="ARBA" id="ARBA00022692"/>
    </source>
</evidence>
<evidence type="ECO:0000256" key="6">
    <source>
        <dbReference type="ARBA" id="ARBA00022989"/>
    </source>
</evidence>
<feature type="transmembrane region" description="Helical" evidence="9">
    <location>
        <begin position="54"/>
        <end position="75"/>
    </location>
</feature>
<keyword evidence="7 9" id="KW-0472">Membrane</keyword>
<proteinExistence type="inferred from homology"/>
<sequence length="102" mass="11064">MADALLEKVREILEGHIDFEGQRTAELMTTAFLATVGVFAFLAGYIAQNIHYTLYLGLAGTALTFLAIVPPWPFFNRNPVAWLPAQNGLGAIGIEVDGKKVS</sequence>
<dbReference type="GO" id="GO:0045047">
    <property type="term" value="P:protein targeting to ER"/>
    <property type="evidence" value="ECO:0007669"/>
    <property type="project" value="TreeGrafter"/>
</dbReference>
<evidence type="ECO:0000256" key="8">
    <source>
        <dbReference type="ARBA" id="ARBA00045204"/>
    </source>
</evidence>
<keyword evidence="4 9" id="KW-0812">Transmembrane</keyword>
<name>A0A4U0XJC8_9PEZI</name>
<protein>
    <recommendedName>
        <fullName evidence="3">Signal peptidase complex subunit 1</fullName>
    </recommendedName>
</protein>
<evidence type="ECO:0000313" key="11">
    <source>
        <dbReference type="Proteomes" id="UP000308768"/>
    </source>
</evidence>
<keyword evidence="5" id="KW-0256">Endoplasmic reticulum</keyword>
<comment type="caution">
    <text evidence="10">The sequence shown here is derived from an EMBL/GenBank/DDBJ whole genome shotgun (WGS) entry which is preliminary data.</text>
</comment>
<dbReference type="PANTHER" id="PTHR13202">
    <property type="entry name" value="MICROSOMAL SIGNAL PEPTIDASE 12 KDA SUBUNIT"/>
    <property type="match status" value="1"/>
</dbReference>
<dbReference type="Proteomes" id="UP000308768">
    <property type="component" value="Unassembled WGS sequence"/>
</dbReference>
<evidence type="ECO:0000256" key="1">
    <source>
        <dbReference type="ARBA" id="ARBA00004477"/>
    </source>
</evidence>
<dbReference type="InterPro" id="IPR009542">
    <property type="entry name" value="Spc1/SPCS1"/>
</dbReference>
<dbReference type="OrthoDB" id="263893at2759"/>
<evidence type="ECO:0000256" key="3">
    <source>
        <dbReference type="ARBA" id="ARBA00017059"/>
    </source>
</evidence>
<dbReference type="STRING" id="331657.A0A4U0XJC8"/>
<comment type="subcellular location">
    <subcellularLocation>
        <location evidence="1">Endoplasmic reticulum membrane</location>
        <topology evidence="1">Multi-pass membrane protein</topology>
    </subcellularLocation>
</comment>
<evidence type="ECO:0000256" key="9">
    <source>
        <dbReference type="SAM" id="Phobius"/>
    </source>
</evidence>
<dbReference type="AlphaFoldDB" id="A0A4U0XJC8"/>
<evidence type="ECO:0000256" key="7">
    <source>
        <dbReference type="ARBA" id="ARBA00023136"/>
    </source>
</evidence>
<keyword evidence="6 9" id="KW-1133">Transmembrane helix</keyword>
<dbReference type="PANTHER" id="PTHR13202:SF0">
    <property type="entry name" value="SIGNAL PEPTIDASE COMPLEX SUBUNIT 1"/>
    <property type="match status" value="1"/>
</dbReference>
<evidence type="ECO:0000256" key="5">
    <source>
        <dbReference type="ARBA" id="ARBA00022824"/>
    </source>
</evidence>
<dbReference type="EMBL" id="NAJN01000197">
    <property type="protein sequence ID" value="TKA77230.1"/>
    <property type="molecule type" value="Genomic_DNA"/>
</dbReference>
<organism evidence="10 11">
    <name type="scientific">Cryomyces minteri</name>
    <dbReference type="NCBI Taxonomy" id="331657"/>
    <lineage>
        <taxon>Eukaryota</taxon>
        <taxon>Fungi</taxon>
        <taxon>Dikarya</taxon>
        <taxon>Ascomycota</taxon>
        <taxon>Pezizomycotina</taxon>
        <taxon>Dothideomycetes</taxon>
        <taxon>Dothideomycetes incertae sedis</taxon>
        <taxon>Cryomyces</taxon>
    </lineage>
</organism>
<feature type="transmembrane region" description="Helical" evidence="9">
    <location>
        <begin position="27"/>
        <end position="47"/>
    </location>
</feature>
<accession>A0A4U0XJC8</accession>
<gene>
    <name evidence="10" type="ORF">B0A49_00771</name>
</gene>
<comment type="function">
    <text evidence="8">Component of the signal peptidase complex (SPC) which catalyzes the cleavage of N-terminal signal sequences from nascent proteins as they are translocated into the lumen of the endoplasmic reticulum. Dispensable for SPC enzymatic activity.</text>
</comment>
<comment type="similarity">
    <text evidence="2">Belongs to the SPCS1 family.</text>
</comment>
<evidence type="ECO:0000313" key="10">
    <source>
        <dbReference type="EMBL" id="TKA77230.1"/>
    </source>
</evidence>
<dbReference type="Pfam" id="PF06645">
    <property type="entry name" value="SPC12"/>
    <property type="match status" value="1"/>
</dbReference>